<keyword evidence="6" id="KW-0520">NAD</keyword>
<keyword evidence="4" id="KW-0560">Oxidoreductase</keyword>
<evidence type="ECO:0000256" key="1">
    <source>
        <dbReference type="ARBA" id="ARBA00007532"/>
    </source>
</evidence>
<dbReference type="Pfam" id="PF02852">
    <property type="entry name" value="Pyr_redox_dim"/>
    <property type="match status" value="1"/>
</dbReference>
<dbReference type="GO" id="GO:0005759">
    <property type="term" value="C:mitochondrial matrix"/>
    <property type="evidence" value="ECO:0007669"/>
    <property type="project" value="UniProtKB-ARBA"/>
</dbReference>
<dbReference type="InterPro" id="IPR023753">
    <property type="entry name" value="FAD/NAD-binding_dom"/>
</dbReference>
<dbReference type="PIRSF" id="PIRSF000350">
    <property type="entry name" value="Mercury_reductase_MerA"/>
    <property type="match status" value="1"/>
</dbReference>
<feature type="active site" description="Proton acceptor" evidence="5">
    <location>
        <position position="497"/>
    </location>
</feature>
<dbReference type="InterPro" id="IPR016156">
    <property type="entry name" value="FAD/NAD-linked_Rdtase_dimer_sf"/>
</dbReference>
<dbReference type="GO" id="GO:0050660">
    <property type="term" value="F:flavin adenine dinucleotide binding"/>
    <property type="evidence" value="ECO:0007669"/>
    <property type="project" value="TreeGrafter"/>
</dbReference>
<dbReference type="Gene3D" id="3.30.390.30">
    <property type="match status" value="1"/>
</dbReference>
<dbReference type="PANTHER" id="PTHR43014">
    <property type="entry name" value="MERCURIC REDUCTASE"/>
    <property type="match status" value="1"/>
</dbReference>
<comment type="caution">
    <text evidence="10">The sequence shown here is derived from an EMBL/GenBank/DDBJ whole genome shotgun (WGS) entry which is preliminary data.</text>
</comment>
<keyword evidence="2" id="KW-0285">Flavoprotein</keyword>
<dbReference type="GO" id="GO:0003955">
    <property type="term" value="F:NAD(P)H dehydrogenase (quinone) activity"/>
    <property type="evidence" value="ECO:0007669"/>
    <property type="project" value="TreeGrafter"/>
</dbReference>
<feature type="binding site" evidence="6">
    <location>
        <position position="317"/>
    </location>
    <ligand>
        <name>NAD(+)</name>
        <dbReference type="ChEBI" id="CHEBI:57540"/>
    </ligand>
</feature>
<dbReference type="Gene3D" id="3.50.50.60">
    <property type="entry name" value="FAD/NAD(P)-binding domain"/>
    <property type="match status" value="2"/>
</dbReference>
<feature type="domain" description="FAD/NAD(P)-binding" evidence="9">
    <location>
        <begin position="39"/>
        <end position="370"/>
    </location>
</feature>
<evidence type="ECO:0000313" key="10">
    <source>
        <dbReference type="EMBL" id="EXU98973.1"/>
    </source>
</evidence>
<evidence type="ECO:0000256" key="3">
    <source>
        <dbReference type="ARBA" id="ARBA00022827"/>
    </source>
</evidence>
<dbReference type="Proteomes" id="UP000030151">
    <property type="component" value="Unassembled WGS sequence"/>
</dbReference>
<name>A0A0A1URX4_9HYPO</name>
<dbReference type="OrthoDB" id="361797at2759"/>
<feature type="binding site" evidence="6">
    <location>
        <position position="85"/>
    </location>
    <ligand>
        <name>FAD</name>
        <dbReference type="ChEBI" id="CHEBI:57692"/>
    </ligand>
</feature>
<dbReference type="EMBL" id="JELW01000022">
    <property type="protein sequence ID" value="EXU98973.1"/>
    <property type="molecule type" value="Genomic_DNA"/>
</dbReference>
<proteinExistence type="inferred from homology"/>
<dbReference type="SUPFAM" id="SSF51905">
    <property type="entry name" value="FAD/NAD(P)-binding domain"/>
    <property type="match status" value="1"/>
</dbReference>
<feature type="binding site" evidence="6">
    <location>
        <begin position="222"/>
        <end position="229"/>
    </location>
    <ligand>
        <name>NAD(+)</name>
        <dbReference type="ChEBI" id="CHEBI:57540"/>
    </ligand>
</feature>
<feature type="disulfide bond" description="Redox-active" evidence="7">
    <location>
        <begin position="76"/>
        <end position="81"/>
    </location>
</feature>
<evidence type="ECO:0000256" key="4">
    <source>
        <dbReference type="ARBA" id="ARBA00023002"/>
    </source>
</evidence>
<keyword evidence="3 6" id="KW-0274">FAD</keyword>
<sequence length="512" mass="55521">MLTVPRSLYLQPSRLSRRLVHCHGYNYTISRRFGMSTHYDAVVIGSGQGGTPLSMAFAQAKQKTALIESTHIGGCCVNEGCTPTKTMIASGRVAYLTGRGPDYGVLSPRSDSARISMEKVRQRKRDIVDSFRSGSERRLRDAGVDVIMGSASFQNETTIKVRCQDGADKTLSADKIFICAGERPAVPKLDGLDAAKFPPGALLNSTSIQELDVVPSHLIVVGGGYVGLEFGQLFRRLGAEVTIIQRNSQLLPREDAEVAEKMHQVLKQDGIRILLKTSPTAVRASGDNDPTKAVVVSASGPDGTSELTASHILFAAGRIPNTETLNLDAAGIKTNNRGHIVVDDTLQSSNRRVWALGDVKGPPAFTHVSYDDYRLLRANLLEKDSHPTALTTVNRILPYVVYTDPQLAHVGLHEHEARAKFPDAKIQVATMPMAYVARALETDESRGMMKAVVDADTQKILGFTCFGLEGGEVMSVVQMAMIAGSKWTALRDAVWAHPSLAESLNNIWGSLK</sequence>
<evidence type="ECO:0000256" key="6">
    <source>
        <dbReference type="PIRSR" id="PIRSR000350-3"/>
    </source>
</evidence>
<dbReference type="FunFam" id="3.30.390.30:FF:000001">
    <property type="entry name" value="Dihydrolipoyl dehydrogenase"/>
    <property type="match status" value="1"/>
</dbReference>
<comment type="cofactor">
    <cofactor evidence="6">
        <name>FAD</name>
        <dbReference type="ChEBI" id="CHEBI:57692"/>
    </cofactor>
    <text evidence="6">Binds 1 FAD per subunit.</text>
</comment>
<evidence type="ECO:0000259" key="8">
    <source>
        <dbReference type="Pfam" id="PF02852"/>
    </source>
</evidence>
<dbReference type="PRINTS" id="PR00368">
    <property type="entry name" value="FADPNR"/>
</dbReference>
<dbReference type="InterPro" id="IPR001100">
    <property type="entry name" value="Pyr_nuc-diS_OxRdtase"/>
</dbReference>
<accession>A0A0A1URX4</accession>
<evidence type="ECO:0000256" key="5">
    <source>
        <dbReference type="PIRSR" id="PIRSR000350-2"/>
    </source>
</evidence>
<dbReference type="Pfam" id="PF07992">
    <property type="entry name" value="Pyr_redox_2"/>
    <property type="match status" value="1"/>
</dbReference>
<protein>
    <submittedName>
        <fullName evidence="10">Mercuric reductase</fullName>
    </submittedName>
</protein>
<evidence type="ECO:0000256" key="7">
    <source>
        <dbReference type="PIRSR" id="PIRSR000350-4"/>
    </source>
</evidence>
<reference evidence="10 11" key="1">
    <citation type="submission" date="2014-02" db="EMBL/GenBank/DDBJ databases">
        <title>The genome sequence of the entomopathogenic fungus Metarhizium robertsii ARSEF 2575.</title>
        <authorList>
            <person name="Giuliano Garisto Donzelli B."/>
            <person name="Roe B.A."/>
            <person name="Macmil S.L."/>
            <person name="Krasnoff S.B."/>
            <person name="Gibson D.M."/>
        </authorList>
    </citation>
    <scope>NUCLEOTIDE SEQUENCE [LARGE SCALE GENOMIC DNA]</scope>
    <source>
        <strain evidence="10 11">ARSEF 2575</strain>
    </source>
</reference>
<evidence type="ECO:0000259" key="9">
    <source>
        <dbReference type="Pfam" id="PF07992"/>
    </source>
</evidence>
<evidence type="ECO:0000256" key="2">
    <source>
        <dbReference type="ARBA" id="ARBA00022630"/>
    </source>
</evidence>
<comment type="similarity">
    <text evidence="1">Belongs to the class-I pyridine nucleotide-disulfide oxidoreductase family.</text>
</comment>
<keyword evidence="6" id="KW-0547">Nucleotide-binding</keyword>
<dbReference type="PANTHER" id="PTHR43014:SF2">
    <property type="entry name" value="MERCURIC REDUCTASE"/>
    <property type="match status" value="1"/>
</dbReference>
<evidence type="ECO:0000313" key="11">
    <source>
        <dbReference type="Proteomes" id="UP000030151"/>
    </source>
</evidence>
<dbReference type="AlphaFoldDB" id="A0A0A1URX4"/>
<dbReference type="HOGENOM" id="CLU_016755_1_2_1"/>
<organism evidence="10 11">
    <name type="scientific">Metarhizium robertsii</name>
    <dbReference type="NCBI Taxonomy" id="568076"/>
    <lineage>
        <taxon>Eukaryota</taxon>
        <taxon>Fungi</taxon>
        <taxon>Dikarya</taxon>
        <taxon>Ascomycota</taxon>
        <taxon>Pezizomycotina</taxon>
        <taxon>Sordariomycetes</taxon>
        <taxon>Hypocreomycetidae</taxon>
        <taxon>Hypocreales</taxon>
        <taxon>Clavicipitaceae</taxon>
        <taxon>Metarhizium</taxon>
    </lineage>
</organism>
<dbReference type="SUPFAM" id="SSF55424">
    <property type="entry name" value="FAD/NAD-linked reductases, dimerisation (C-terminal) domain"/>
    <property type="match status" value="1"/>
</dbReference>
<dbReference type="eggNOG" id="KOG1335">
    <property type="taxonomic scope" value="Eukaryota"/>
</dbReference>
<feature type="binding site" evidence="6">
    <location>
        <position position="358"/>
    </location>
    <ligand>
        <name>FAD</name>
        <dbReference type="ChEBI" id="CHEBI:57692"/>
    </ligand>
</feature>
<dbReference type="InterPro" id="IPR004099">
    <property type="entry name" value="Pyr_nucl-diS_OxRdtase_dimer"/>
</dbReference>
<feature type="domain" description="Pyridine nucleotide-disulphide oxidoreductase dimerisation" evidence="8">
    <location>
        <begin position="398"/>
        <end position="505"/>
    </location>
</feature>
<dbReference type="PRINTS" id="PR00411">
    <property type="entry name" value="PNDRDTASEI"/>
</dbReference>
<gene>
    <name evidence="10" type="ORF">X797_007971</name>
</gene>
<dbReference type="InterPro" id="IPR036188">
    <property type="entry name" value="FAD/NAD-bd_sf"/>
</dbReference>